<dbReference type="InterPro" id="IPR005107">
    <property type="entry name" value="CO_DH_flav_C"/>
</dbReference>
<dbReference type="PROSITE" id="PS51387">
    <property type="entry name" value="FAD_PCMH"/>
    <property type="match status" value="1"/>
</dbReference>
<dbReference type="InterPro" id="IPR002346">
    <property type="entry name" value="Mopterin_DH_FAD-bd"/>
</dbReference>
<dbReference type="SMART" id="SM01092">
    <property type="entry name" value="CO_deh_flav_C"/>
    <property type="match status" value="1"/>
</dbReference>
<comment type="caution">
    <text evidence="5">The sequence shown here is derived from an EMBL/GenBank/DDBJ whole genome shotgun (WGS) entry which is preliminary data.</text>
</comment>
<dbReference type="Pfam" id="PF00941">
    <property type="entry name" value="FAD_binding_5"/>
    <property type="match status" value="1"/>
</dbReference>
<evidence type="ECO:0000256" key="1">
    <source>
        <dbReference type="ARBA" id="ARBA00022630"/>
    </source>
</evidence>
<gene>
    <name evidence="5" type="ORF">QQ020_01425</name>
</gene>
<organism evidence="5 6">
    <name type="scientific">Agaribacillus aureus</name>
    <dbReference type="NCBI Taxonomy" id="3051825"/>
    <lineage>
        <taxon>Bacteria</taxon>
        <taxon>Pseudomonadati</taxon>
        <taxon>Bacteroidota</taxon>
        <taxon>Cytophagia</taxon>
        <taxon>Cytophagales</taxon>
        <taxon>Splendidivirgaceae</taxon>
        <taxon>Agaribacillus</taxon>
    </lineage>
</organism>
<dbReference type="InterPro" id="IPR016169">
    <property type="entry name" value="FAD-bd_PCMH_sub2"/>
</dbReference>
<protein>
    <submittedName>
        <fullName evidence="5">Xanthine dehydrogenase family protein subunit M</fullName>
    </submittedName>
</protein>
<evidence type="ECO:0000313" key="6">
    <source>
        <dbReference type="Proteomes" id="UP001172083"/>
    </source>
</evidence>
<dbReference type="PANTHER" id="PTHR42659:SF2">
    <property type="entry name" value="XANTHINE DEHYDROGENASE SUBUNIT C-RELATED"/>
    <property type="match status" value="1"/>
</dbReference>
<dbReference type="SUPFAM" id="SSF56176">
    <property type="entry name" value="FAD-binding/transporter-associated domain-like"/>
    <property type="match status" value="1"/>
</dbReference>
<dbReference type="Gene3D" id="3.30.390.50">
    <property type="entry name" value="CO dehydrogenase flavoprotein, C-terminal domain"/>
    <property type="match status" value="1"/>
</dbReference>
<sequence length="286" mass="30782">MIPNKFDYQKATTVEEAIEYLVEYGDEAKLLAGGHSLLPAMKLRLNNPVKLVDINRIPGLKYIREENAMLCLGAATTHYDIESSELVKSKIPMLCQVAASIGDLQVRNMGTIGGSLAHADPAADWPAGMLATEAIIVIQGPEGTKNVPAKDFFMGLYTTALAENEIITEIRIPIPEGNIGTAYAKCVQPASRFALVGCATIISKNNGLCDRVKLAFTGVSVNAFCDEAVEHALTGHAPDVDNITIAAEKAAINVDVLSDHFASENYRRHLAKVYAKKALMEAANNL</sequence>
<dbReference type="InterPro" id="IPR016167">
    <property type="entry name" value="FAD-bd_PCMH_sub1"/>
</dbReference>
<dbReference type="Pfam" id="PF03450">
    <property type="entry name" value="CO_deh_flav_C"/>
    <property type="match status" value="1"/>
</dbReference>
<dbReference type="InterPro" id="IPR036683">
    <property type="entry name" value="CO_DH_flav_C_dom_sf"/>
</dbReference>
<dbReference type="InterPro" id="IPR036318">
    <property type="entry name" value="FAD-bd_PCMH-like_sf"/>
</dbReference>
<evidence type="ECO:0000256" key="3">
    <source>
        <dbReference type="ARBA" id="ARBA00023002"/>
    </source>
</evidence>
<dbReference type="Gene3D" id="3.30.43.10">
    <property type="entry name" value="Uridine Diphospho-n-acetylenolpyruvylglucosamine Reductase, domain 2"/>
    <property type="match status" value="1"/>
</dbReference>
<evidence type="ECO:0000256" key="2">
    <source>
        <dbReference type="ARBA" id="ARBA00022827"/>
    </source>
</evidence>
<keyword evidence="3" id="KW-0560">Oxidoreductase</keyword>
<accession>A0ABT8L352</accession>
<evidence type="ECO:0000313" key="5">
    <source>
        <dbReference type="EMBL" id="MDN5210678.1"/>
    </source>
</evidence>
<evidence type="ECO:0000259" key="4">
    <source>
        <dbReference type="PROSITE" id="PS51387"/>
    </source>
</evidence>
<dbReference type="InterPro" id="IPR016166">
    <property type="entry name" value="FAD-bd_PCMH"/>
</dbReference>
<feature type="domain" description="FAD-binding PCMH-type" evidence="4">
    <location>
        <begin position="1"/>
        <end position="177"/>
    </location>
</feature>
<dbReference type="EMBL" id="JAUJEB010000001">
    <property type="protein sequence ID" value="MDN5210678.1"/>
    <property type="molecule type" value="Genomic_DNA"/>
</dbReference>
<dbReference type="RefSeq" id="WP_346756020.1">
    <property type="nucleotide sequence ID" value="NZ_JAUJEB010000001.1"/>
</dbReference>
<keyword evidence="6" id="KW-1185">Reference proteome</keyword>
<keyword evidence="1" id="KW-0285">Flavoprotein</keyword>
<reference evidence="5" key="1">
    <citation type="submission" date="2023-06" db="EMBL/GenBank/DDBJ databases">
        <title>Genomic of Agaribacillus aureum.</title>
        <authorList>
            <person name="Wang G."/>
        </authorList>
    </citation>
    <scope>NUCLEOTIDE SEQUENCE</scope>
    <source>
        <strain evidence="5">BMA12</strain>
    </source>
</reference>
<proteinExistence type="predicted"/>
<dbReference type="Proteomes" id="UP001172083">
    <property type="component" value="Unassembled WGS sequence"/>
</dbReference>
<dbReference type="Gene3D" id="3.30.465.10">
    <property type="match status" value="1"/>
</dbReference>
<dbReference type="SUPFAM" id="SSF55447">
    <property type="entry name" value="CO dehydrogenase flavoprotein C-terminal domain-like"/>
    <property type="match status" value="1"/>
</dbReference>
<keyword evidence="2" id="KW-0274">FAD</keyword>
<dbReference type="InterPro" id="IPR051312">
    <property type="entry name" value="Diverse_Substr_Oxidored"/>
</dbReference>
<dbReference type="PANTHER" id="PTHR42659">
    <property type="entry name" value="XANTHINE DEHYDROGENASE SUBUNIT C-RELATED"/>
    <property type="match status" value="1"/>
</dbReference>
<name>A0ABT8L352_9BACT</name>